<dbReference type="EMBL" id="JAEFBJ010000005">
    <property type="protein sequence ID" value="KAG7612160.1"/>
    <property type="molecule type" value="Genomic_DNA"/>
</dbReference>
<feature type="compositionally biased region" description="Pro residues" evidence="1">
    <location>
        <begin position="148"/>
        <end position="168"/>
    </location>
</feature>
<evidence type="ECO:0000313" key="2">
    <source>
        <dbReference type="EMBL" id="KAG7612160.1"/>
    </source>
</evidence>
<dbReference type="AlphaFoldDB" id="A0A8T2DP88"/>
<evidence type="ECO:0000256" key="1">
    <source>
        <dbReference type="SAM" id="MobiDB-lite"/>
    </source>
</evidence>
<evidence type="ECO:0000313" key="3">
    <source>
        <dbReference type="Proteomes" id="UP000694251"/>
    </source>
</evidence>
<gene>
    <name evidence="2" type="ORF">ISN44_As05g042100</name>
</gene>
<accession>A0A8T2DP88</accession>
<comment type="caution">
    <text evidence="2">The sequence shown here is derived from an EMBL/GenBank/DDBJ whole genome shotgun (WGS) entry which is preliminary data.</text>
</comment>
<keyword evidence="3" id="KW-1185">Reference proteome</keyword>
<name>A0A8T2DP88_ARASU</name>
<reference evidence="2 3" key="1">
    <citation type="submission" date="2020-12" db="EMBL/GenBank/DDBJ databases">
        <title>Concerted genomic and epigenomic changes stabilize Arabidopsis allopolyploids.</title>
        <authorList>
            <person name="Chen Z."/>
        </authorList>
    </citation>
    <scope>NUCLEOTIDE SEQUENCE [LARGE SCALE GENOMIC DNA]</scope>
    <source>
        <strain evidence="2">As9502</strain>
        <tissue evidence="2">Leaf</tissue>
    </source>
</reference>
<feature type="compositionally biased region" description="Gly residues" evidence="1">
    <location>
        <begin position="130"/>
        <end position="141"/>
    </location>
</feature>
<organism evidence="2 3">
    <name type="scientific">Arabidopsis suecica</name>
    <name type="common">Swedish thale-cress</name>
    <name type="synonym">Cardaminopsis suecica</name>
    <dbReference type="NCBI Taxonomy" id="45249"/>
    <lineage>
        <taxon>Eukaryota</taxon>
        <taxon>Viridiplantae</taxon>
        <taxon>Streptophyta</taxon>
        <taxon>Embryophyta</taxon>
        <taxon>Tracheophyta</taxon>
        <taxon>Spermatophyta</taxon>
        <taxon>Magnoliopsida</taxon>
        <taxon>eudicotyledons</taxon>
        <taxon>Gunneridae</taxon>
        <taxon>Pentapetalae</taxon>
        <taxon>rosids</taxon>
        <taxon>malvids</taxon>
        <taxon>Brassicales</taxon>
        <taxon>Brassicaceae</taxon>
        <taxon>Camelineae</taxon>
        <taxon>Arabidopsis</taxon>
    </lineage>
</organism>
<feature type="region of interest" description="Disordered" evidence="1">
    <location>
        <begin position="124"/>
        <end position="174"/>
    </location>
</feature>
<proteinExistence type="predicted"/>
<sequence length="174" mass="18421">MIVGGLWYYYVACCSSVSSVVDSRLGSQVSMLETSTFRGPPFLMRKKKTETGSFAASPGRKPHFSPVASTCSDSCQKASSSGSHPTTCFLNHLVLLLSCSNCALTSSQELRPLSGWRRMMRRVKSSNSGHGKGGGGRGDGCGVYHLPLPSPPPPLLPPLRVPSSPPPSEALSLP</sequence>
<protein>
    <submittedName>
        <fullName evidence="2">Uncharacterized protein</fullName>
    </submittedName>
</protein>
<dbReference type="Proteomes" id="UP000694251">
    <property type="component" value="Chromosome 5"/>
</dbReference>